<sequence length="176" mass="20124">MAEMNQEKLEQNQQEEPMSLLQKALLTGFIGGIFWGLLGSLAYYFNFSEVSHASFILRSFWQADWIDGFTGEMLSVLIVGVISILVAYVYYLLLRKREGMLPGILYGLVIWFIFLYFLNPMFSAVPGLADMTVDTVVTTICLLILYGTFIGYSISFEYKSLQEMKQQRKENDSQNA</sequence>
<evidence type="ECO:0000313" key="3">
    <source>
        <dbReference type="Proteomes" id="UP001500880"/>
    </source>
</evidence>
<accession>A0ABP3KLG2</accession>
<organism evidence="2 3">
    <name type="scientific">Salinibacillus aidingensis</name>
    <dbReference type="NCBI Taxonomy" id="237684"/>
    <lineage>
        <taxon>Bacteria</taxon>
        <taxon>Bacillati</taxon>
        <taxon>Bacillota</taxon>
        <taxon>Bacilli</taxon>
        <taxon>Bacillales</taxon>
        <taxon>Bacillaceae</taxon>
        <taxon>Salinibacillus</taxon>
    </lineage>
</organism>
<dbReference type="Proteomes" id="UP001500880">
    <property type="component" value="Unassembled WGS sequence"/>
</dbReference>
<protein>
    <submittedName>
        <fullName evidence="2">YqhR family membrane protein</fullName>
    </submittedName>
</protein>
<evidence type="ECO:0000256" key="1">
    <source>
        <dbReference type="SAM" id="Phobius"/>
    </source>
</evidence>
<gene>
    <name evidence="2" type="ORF">GCM10008986_03810</name>
</gene>
<feature type="transmembrane region" description="Helical" evidence="1">
    <location>
        <begin position="105"/>
        <end position="129"/>
    </location>
</feature>
<name>A0ABP3KLG2_9BACI</name>
<keyword evidence="3" id="KW-1185">Reference proteome</keyword>
<reference evidence="3" key="1">
    <citation type="journal article" date="2019" name="Int. J. Syst. Evol. Microbiol.">
        <title>The Global Catalogue of Microorganisms (GCM) 10K type strain sequencing project: providing services to taxonomists for standard genome sequencing and annotation.</title>
        <authorList>
            <consortium name="The Broad Institute Genomics Platform"/>
            <consortium name="The Broad Institute Genome Sequencing Center for Infectious Disease"/>
            <person name="Wu L."/>
            <person name="Ma J."/>
        </authorList>
    </citation>
    <scope>NUCLEOTIDE SEQUENCE [LARGE SCALE GENOMIC DNA]</scope>
    <source>
        <strain evidence="3">JCM 12389</strain>
    </source>
</reference>
<dbReference type="InterPro" id="IPR024563">
    <property type="entry name" value="YqhR"/>
</dbReference>
<feature type="transmembrane region" description="Helical" evidence="1">
    <location>
        <begin position="73"/>
        <end position="93"/>
    </location>
</feature>
<keyword evidence="1" id="KW-0472">Membrane</keyword>
<dbReference type="EMBL" id="BAAADO010000001">
    <property type="protein sequence ID" value="GAA0482198.1"/>
    <property type="molecule type" value="Genomic_DNA"/>
</dbReference>
<feature type="transmembrane region" description="Helical" evidence="1">
    <location>
        <begin position="20"/>
        <end position="45"/>
    </location>
</feature>
<dbReference type="RefSeq" id="WP_343836927.1">
    <property type="nucleotide sequence ID" value="NZ_BAAADO010000001.1"/>
</dbReference>
<evidence type="ECO:0000313" key="2">
    <source>
        <dbReference type="EMBL" id="GAA0482198.1"/>
    </source>
</evidence>
<proteinExistence type="predicted"/>
<comment type="caution">
    <text evidence="2">The sequence shown here is derived from an EMBL/GenBank/DDBJ whole genome shotgun (WGS) entry which is preliminary data.</text>
</comment>
<feature type="transmembrane region" description="Helical" evidence="1">
    <location>
        <begin position="135"/>
        <end position="158"/>
    </location>
</feature>
<dbReference type="Pfam" id="PF11085">
    <property type="entry name" value="YqhR"/>
    <property type="match status" value="1"/>
</dbReference>
<keyword evidence="1" id="KW-1133">Transmembrane helix</keyword>
<keyword evidence="1" id="KW-0812">Transmembrane</keyword>